<protein>
    <submittedName>
        <fullName evidence="1">Uncharacterized protein</fullName>
    </submittedName>
</protein>
<accession>A0ACC2LTM0</accession>
<evidence type="ECO:0000313" key="1">
    <source>
        <dbReference type="EMBL" id="KAJ8636721.1"/>
    </source>
</evidence>
<keyword evidence="2" id="KW-1185">Reference proteome</keyword>
<gene>
    <name evidence="1" type="ORF">MRB53_010988</name>
</gene>
<name>A0ACC2LTM0_PERAE</name>
<sequence>MLTKEVLWAGIKNTKGGEAAIRAGLDPTDESDAFEHTFKTMLGPLQLLQVGRIREAEGHRPTDEEHAEQHEPNKPSIPQRRVVTPKKVYVKRPASKSPIKKKKRGKMEPNEANPTKLSIPVDEES</sequence>
<dbReference type="Proteomes" id="UP001234297">
    <property type="component" value="Chromosome 3"/>
</dbReference>
<dbReference type="EMBL" id="CM056811">
    <property type="protein sequence ID" value="KAJ8636721.1"/>
    <property type="molecule type" value="Genomic_DNA"/>
</dbReference>
<evidence type="ECO:0000313" key="2">
    <source>
        <dbReference type="Proteomes" id="UP001234297"/>
    </source>
</evidence>
<organism evidence="1 2">
    <name type="scientific">Persea americana</name>
    <name type="common">Avocado</name>
    <dbReference type="NCBI Taxonomy" id="3435"/>
    <lineage>
        <taxon>Eukaryota</taxon>
        <taxon>Viridiplantae</taxon>
        <taxon>Streptophyta</taxon>
        <taxon>Embryophyta</taxon>
        <taxon>Tracheophyta</taxon>
        <taxon>Spermatophyta</taxon>
        <taxon>Magnoliopsida</taxon>
        <taxon>Magnoliidae</taxon>
        <taxon>Laurales</taxon>
        <taxon>Lauraceae</taxon>
        <taxon>Persea</taxon>
    </lineage>
</organism>
<comment type="caution">
    <text evidence="1">The sequence shown here is derived from an EMBL/GenBank/DDBJ whole genome shotgun (WGS) entry which is preliminary data.</text>
</comment>
<reference evidence="1 2" key="1">
    <citation type="journal article" date="2022" name="Hortic Res">
        <title>A haplotype resolved chromosomal level avocado genome allows analysis of novel avocado genes.</title>
        <authorList>
            <person name="Nath O."/>
            <person name="Fletcher S.J."/>
            <person name="Hayward A."/>
            <person name="Shaw L.M."/>
            <person name="Masouleh A.K."/>
            <person name="Furtado A."/>
            <person name="Henry R.J."/>
            <person name="Mitter N."/>
        </authorList>
    </citation>
    <scope>NUCLEOTIDE SEQUENCE [LARGE SCALE GENOMIC DNA]</scope>
    <source>
        <strain evidence="2">cv. Hass</strain>
    </source>
</reference>
<proteinExistence type="predicted"/>